<feature type="non-terminal residue" evidence="1">
    <location>
        <position position="535"/>
    </location>
</feature>
<sequence length="535" mass="58111">MESPQEQDEEEDNQNVFTLPFLARVWDYALRCREDCAKIAGMWANGDIPATPNGGDPKEIGEKVLGPATQLCRRLFDLLAVPSGRELTPIETSTILSSYPHPSTLPCPNYTSSMELSYRTILESVTLSNLPPSSLPFSTVSNRVFSTTFIASLLSGTPLQPPTNRQEIDSYVSNVRDPVETLAAGVFLGRCGGDLSPYIDNQGLSPALISAANGMDALSTLASRPLPKLPLRRLLDYLAGALYLSGRYKMELHDLTLFSHLYVHSEQLDSKEIWAAYEKGPAGSVSGDVATWMIEAAREKTAAGGSEGVAGFSCIGRLCNWLDIPVGSVLSPAAIRLTIESSIHLPPQVLKDFNNLLNTLVSKDVHVFRKVFTLPGRQFLQISHLPSPSYILSQVATTGEKGGVYVDAARRVLMGRTSLEAEKVWLMAVICGGPCSPSAGRDVEELLKIAASVAISTPTTPPNYPLLTRALEAMMLAVKFLRVHHADHLPCIIKELFEQRRFVDSLTSMMTFAVTTGVSGWETMSLGSTLGVPRS</sequence>
<dbReference type="OrthoDB" id="225099at2759"/>
<name>A0A9W7A1H0_9STRA</name>
<evidence type="ECO:0000313" key="2">
    <source>
        <dbReference type="Proteomes" id="UP001165082"/>
    </source>
</evidence>
<dbReference type="EMBL" id="BRXZ01001064">
    <property type="protein sequence ID" value="GMH61230.1"/>
    <property type="molecule type" value="Genomic_DNA"/>
</dbReference>
<proteinExistence type="predicted"/>
<gene>
    <name evidence="1" type="ORF">TrRE_jg7947</name>
</gene>
<accession>A0A9W7A1H0</accession>
<comment type="caution">
    <text evidence="1">The sequence shown here is derived from an EMBL/GenBank/DDBJ whole genome shotgun (WGS) entry which is preliminary data.</text>
</comment>
<dbReference type="Proteomes" id="UP001165082">
    <property type="component" value="Unassembled WGS sequence"/>
</dbReference>
<dbReference type="AlphaFoldDB" id="A0A9W7A1H0"/>
<evidence type="ECO:0000313" key="1">
    <source>
        <dbReference type="EMBL" id="GMH61230.1"/>
    </source>
</evidence>
<reference evidence="1" key="1">
    <citation type="submission" date="2022-07" db="EMBL/GenBank/DDBJ databases">
        <title>Genome analysis of Parmales, a sister group of diatoms, reveals the evolutionary specialization of diatoms from phago-mixotrophs to photoautotrophs.</title>
        <authorList>
            <person name="Ban H."/>
            <person name="Sato S."/>
            <person name="Yoshikawa S."/>
            <person name="Kazumasa Y."/>
            <person name="Nakamura Y."/>
            <person name="Ichinomiya M."/>
            <person name="Saitoh K."/>
            <person name="Sato N."/>
            <person name="Blanc-Mathieu R."/>
            <person name="Endo H."/>
            <person name="Kuwata A."/>
            <person name="Ogata H."/>
        </authorList>
    </citation>
    <scope>NUCLEOTIDE SEQUENCE</scope>
</reference>
<protein>
    <submittedName>
        <fullName evidence="1">Uncharacterized protein</fullName>
    </submittedName>
</protein>
<organism evidence="1 2">
    <name type="scientific">Triparma retinervis</name>
    <dbReference type="NCBI Taxonomy" id="2557542"/>
    <lineage>
        <taxon>Eukaryota</taxon>
        <taxon>Sar</taxon>
        <taxon>Stramenopiles</taxon>
        <taxon>Ochrophyta</taxon>
        <taxon>Bolidophyceae</taxon>
        <taxon>Parmales</taxon>
        <taxon>Triparmaceae</taxon>
        <taxon>Triparma</taxon>
    </lineage>
</organism>
<keyword evidence="2" id="KW-1185">Reference proteome</keyword>